<accession>A0A4Y2EED4</accession>
<comment type="caution">
    <text evidence="2">The sequence shown here is derived from an EMBL/GenBank/DDBJ whole genome shotgun (WGS) entry which is preliminary data.</text>
</comment>
<protein>
    <submittedName>
        <fullName evidence="2">Uncharacterized protein</fullName>
    </submittedName>
</protein>
<keyword evidence="3" id="KW-1185">Reference proteome</keyword>
<feature type="region of interest" description="Disordered" evidence="1">
    <location>
        <begin position="1"/>
        <end position="20"/>
    </location>
</feature>
<sequence length="90" mass="10590">MGSYGQKERTIMEMEAKKKVPTKVPIHHRCQLHRELGKRDVHHTFPTGREQSLPPGERKFFCQWLLNACVGLTPHLFQKNNYMIDVNFID</sequence>
<evidence type="ECO:0000313" key="2">
    <source>
        <dbReference type="EMBL" id="GBM26428.1"/>
    </source>
</evidence>
<reference evidence="2 3" key="1">
    <citation type="journal article" date="2019" name="Sci. Rep.">
        <title>Orb-weaving spider Araneus ventricosus genome elucidates the spidroin gene catalogue.</title>
        <authorList>
            <person name="Kono N."/>
            <person name="Nakamura H."/>
            <person name="Ohtoshi R."/>
            <person name="Moran D.A.P."/>
            <person name="Shinohara A."/>
            <person name="Yoshida Y."/>
            <person name="Fujiwara M."/>
            <person name="Mori M."/>
            <person name="Tomita M."/>
            <person name="Arakawa K."/>
        </authorList>
    </citation>
    <scope>NUCLEOTIDE SEQUENCE [LARGE SCALE GENOMIC DNA]</scope>
</reference>
<name>A0A4Y2EED4_ARAVE</name>
<feature type="compositionally biased region" description="Basic and acidic residues" evidence="1">
    <location>
        <begin position="1"/>
        <end position="18"/>
    </location>
</feature>
<dbReference type="EMBL" id="BGPR01000559">
    <property type="protein sequence ID" value="GBM26428.1"/>
    <property type="molecule type" value="Genomic_DNA"/>
</dbReference>
<dbReference type="AlphaFoldDB" id="A0A4Y2EED4"/>
<gene>
    <name evidence="2" type="ORF">AVEN_139378_1</name>
</gene>
<proteinExistence type="predicted"/>
<evidence type="ECO:0000256" key="1">
    <source>
        <dbReference type="SAM" id="MobiDB-lite"/>
    </source>
</evidence>
<evidence type="ECO:0000313" key="3">
    <source>
        <dbReference type="Proteomes" id="UP000499080"/>
    </source>
</evidence>
<dbReference type="Proteomes" id="UP000499080">
    <property type="component" value="Unassembled WGS sequence"/>
</dbReference>
<organism evidence="2 3">
    <name type="scientific">Araneus ventricosus</name>
    <name type="common">Orbweaver spider</name>
    <name type="synonym">Epeira ventricosa</name>
    <dbReference type="NCBI Taxonomy" id="182803"/>
    <lineage>
        <taxon>Eukaryota</taxon>
        <taxon>Metazoa</taxon>
        <taxon>Ecdysozoa</taxon>
        <taxon>Arthropoda</taxon>
        <taxon>Chelicerata</taxon>
        <taxon>Arachnida</taxon>
        <taxon>Araneae</taxon>
        <taxon>Araneomorphae</taxon>
        <taxon>Entelegynae</taxon>
        <taxon>Araneoidea</taxon>
        <taxon>Araneidae</taxon>
        <taxon>Araneus</taxon>
    </lineage>
</organism>